<dbReference type="RefSeq" id="WP_312001296.1">
    <property type="nucleotide sequence ID" value="NZ_JAUSUY010000019.1"/>
</dbReference>
<dbReference type="InterPro" id="IPR013022">
    <property type="entry name" value="Xyl_isomerase-like_TIM-brl"/>
</dbReference>
<dbReference type="SUPFAM" id="SSF51658">
    <property type="entry name" value="Xylose isomerase-like"/>
    <property type="match status" value="1"/>
</dbReference>
<gene>
    <name evidence="2" type="ORF">J2Z22_003868</name>
</gene>
<name>A0ABU3HBR8_9BACL</name>
<dbReference type="GO" id="GO:0016853">
    <property type="term" value="F:isomerase activity"/>
    <property type="evidence" value="ECO:0007669"/>
    <property type="project" value="UniProtKB-KW"/>
</dbReference>
<feature type="domain" description="Xylose isomerase-like TIM barrel" evidence="1">
    <location>
        <begin position="24"/>
        <end position="261"/>
    </location>
</feature>
<dbReference type="Gene3D" id="3.20.20.150">
    <property type="entry name" value="Divalent-metal-dependent TIM barrel enzymes"/>
    <property type="match status" value="1"/>
</dbReference>
<keyword evidence="2" id="KW-0413">Isomerase</keyword>
<evidence type="ECO:0000313" key="3">
    <source>
        <dbReference type="Proteomes" id="UP001248709"/>
    </source>
</evidence>
<reference evidence="2 3" key="1">
    <citation type="submission" date="2023-07" db="EMBL/GenBank/DDBJ databases">
        <title>Genomic Encyclopedia of Type Strains, Phase IV (KMG-IV): sequencing the most valuable type-strain genomes for metagenomic binning, comparative biology and taxonomic classification.</title>
        <authorList>
            <person name="Goeker M."/>
        </authorList>
    </citation>
    <scope>NUCLEOTIDE SEQUENCE [LARGE SCALE GENOMIC DNA]</scope>
    <source>
        <strain evidence="2 3">T98</strain>
    </source>
</reference>
<evidence type="ECO:0000259" key="1">
    <source>
        <dbReference type="Pfam" id="PF01261"/>
    </source>
</evidence>
<dbReference type="PANTHER" id="PTHR12110">
    <property type="entry name" value="HYDROXYPYRUVATE ISOMERASE"/>
    <property type="match status" value="1"/>
</dbReference>
<protein>
    <submittedName>
        <fullName evidence="2">Sugar phosphate isomerase/epimerase</fullName>
    </submittedName>
</protein>
<accession>A0ABU3HBR8</accession>
<organism evidence="2 3">
    <name type="scientific">Paenibacillus forsythiae</name>
    <dbReference type="NCBI Taxonomy" id="365616"/>
    <lineage>
        <taxon>Bacteria</taxon>
        <taxon>Bacillati</taxon>
        <taxon>Bacillota</taxon>
        <taxon>Bacilli</taxon>
        <taxon>Bacillales</taxon>
        <taxon>Paenibacillaceae</taxon>
        <taxon>Paenibacillus</taxon>
    </lineage>
</organism>
<dbReference type="PANTHER" id="PTHR12110:SF53">
    <property type="entry name" value="BLR5974 PROTEIN"/>
    <property type="match status" value="1"/>
</dbReference>
<proteinExistence type="predicted"/>
<evidence type="ECO:0000313" key="2">
    <source>
        <dbReference type="EMBL" id="MDT3428276.1"/>
    </source>
</evidence>
<dbReference type="Pfam" id="PF01261">
    <property type="entry name" value="AP_endonuc_2"/>
    <property type="match status" value="1"/>
</dbReference>
<dbReference type="InterPro" id="IPR050312">
    <property type="entry name" value="IolE/XylAMocC-like"/>
</dbReference>
<dbReference type="Proteomes" id="UP001248709">
    <property type="component" value="Unassembled WGS sequence"/>
</dbReference>
<keyword evidence="3" id="KW-1185">Reference proteome</keyword>
<comment type="caution">
    <text evidence="2">The sequence shown here is derived from an EMBL/GenBank/DDBJ whole genome shotgun (WGS) entry which is preliminary data.</text>
</comment>
<dbReference type="InterPro" id="IPR036237">
    <property type="entry name" value="Xyl_isomerase-like_sf"/>
</dbReference>
<dbReference type="EMBL" id="JAUSUY010000019">
    <property type="protein sequence ID" value="MDT3428276.1"/>
    <property type="molecule type" value="Genomic_DNA"/>
</dbReference>
<sequence length="367" mass="41115">MRIGIDGRKIPAAKSKGPVGSLDHAGSLGMEGVFFRTILDVSPELDRGMIREVRQRADELGLYLEAGLGKVNPYALPETPEVRAIGGGDTLLGFRRMMEACAEVDIRELWISTAGAKPYKGRFGTDRFRTDVSWEEQLEATRRFLLKLKPIALELGVHLNLETHEEITTFEILRLIEAVGDDVIGIVFDTANVLIRGEHPVMAAKRIAPFVRQTHLKDAYVELVDGGAYQKAVHCGAGLVDFPAVLQELNKYNPGLHLTFENDVPRSEWGILPGEPHLIELYDPEWIAGHPDLSREEFAAYFELVRGYTERIRTGEVKTWQQLNAEPFEYAEAVQWIESSRRHIDDICRKLGISREGEAAAGICRVD</sequence>